<dbReference type="RefSeq" id="WP_007341493.1">
    <property type="nucleotide sequence ID" value="NZ_GL878494.1"/>
</dbReference>
<accession>F2B9S7</accession>
<protein>
    <submittedName>
        <fullName evidence="1">Uncharacterized protein</fullName>
    </submittedName>
</protein>
<name>F2B9S7_9NEIS</name>
<dbReference type="AlphaFoldDB" id="F2B9S7"/>
<dbReference type="STRING" id="267212.GCA_001063965_01371"/>
<dbReference type="HOGENOM" id="CLU_3045659_0_0_4"/>
<gene>
    <name evidence="1" type="ORF">HMPREF9123_0481</name>
</gene>
<evidence type="ECO:0000313" key="1">
    <source>
        <dbReference type="EMBL" id="EGF11844.1"/>
    </source>
</evidence>
<proteinExistence type="predicted"/>
<reference evidence="1 2" key="1">
    <citation type="submission" date="2011-02" db="EMBL/GenBank/DDBJ databases">
        <authorList>
            <person name="Muzny D."/>
            <person name="Qin X."/>
            <person name="Deng J."/>
            <person name="Jiang H."/>
            <person name="Liu Y."/>
            <person name="Qu J."/>
            <person name="Song X.-Z."/>
            <person name="Zhang L."/>
            <person name="Thornton R."/>
            <person name="Coyle M."/>
            <person name="Francisco L."/>
            <person name="Jackson L."/>
            <person name="Javaid M."/>
            <person name="Korchina V."/>
            <person name="Kovar C."/>
            <person name="Mata R."/>
            <person name="Mathew T."/>
            <person name="Ngo R."/>
            <person name="Nguyen L."/>
            <person name="Nguyen N."/>
            <person name="Okwuonu G."/>
            <person name="Ongeri F."/>
            <person name="Pham C."/>
            <person name="Simmons D."/>
            <person name="Wilczek-Boney K."/>
            <person name="Hale W."/>
            <person name="Jakkamsetti A."/>
            <person name="Pham P."/>
            <person name="Ruth R."/>
            <person name="San Lucas F."/>
            <person name="Warren J."/>
            <person name="Zhang J."/>
            <person name="Zhao Z."/>
            <person name="Zhou C."/>
            <person name="Zhu D."/>
            <person name="Lee S."/>
            <person name="Bess C."/>
            <person name="Blankenburg K."/>
            <person name="Forbes L."/>
            <person name="Fu Q."/>
            <person name="Gubbala S."/>
            <person name="Hirani K."/>
            <person name="Jayaseelan J.C."/>
            <person name="Lara F."/>
            <person name="Munidasa M."/>
            <person name="Palculict T."/>
            <person name="Patil S."/>
            <person name="Pu L.-L."/>
            <person name="Saada N."/>
            <person name="Tang L."/>
            <person name="Weissenberger G."/>
            <person name="Zhu Y."/>
            <person name="Hemphill L."/>
            <person name="Shang Y."/>
            <person name="Youmans B."/>
            <person name="Ayvaz T."/>
            <person name="Ross M."/>
            <person name="Santibanez J."/>
            <person name="Aqrawi P."/>
            <person name="Gross S."/>
            <person name="Joshi V."/>
            <person name="Fowler G."/>
            <person name="Nazareth L."/>
            <person name="Reid J."/>
            <person name="Worley K."/>
            <person name="Petrosino J."/>
            <person name="Highlander S."/>
            <person name="Gibbs R."/>
        </authorList>
    </citation>
    <scope>NUCLEOTIDE SEQUENCE [LARGE SCALE GENOMIC DNA]</scope>
    <source>
        <strain evidence="1 2">ATCC BAA-1200</strain>
    </source>
</reference>
<evidence type="ECO:0000313" key="2">
    <source>
        <dbReference type="Proteomes" id="UP000004105"/>
    </source>
</evidence>
<dbReference type="Proteomes" id="UP000004105">
    <property type="component" value="Unassembled WGS sequence"/>
</dbReference>
<dbReference type="EMBL" id="AFAY01000007">
    <property type="protein sequence ID" value="EGF11844.1"/>
    <property type="molecule type" value="Genomic_DNA"/>
</dbReference>
<keyword evidence="2" id="KW-1185">Reference proteome</keyword>
<organism evidence="1 2">
    <name type="scientific">Neisseria bacilliformis ATCC BAA-1200</name>
    <dbReference type="NCBI Taxonomy" id="888742"/>
    <lineage>
        <taxon>Bacteria</taxon>
        <taxon>Pseudomonadati</taxon>
        <taxon>Pseudomonadota</taxon>
        <taxon>Betaproteobacteria</taxon>
        <taxon>Neisseriales</taxon>
        <taxon>Neisseriaceae</taxon>
        <taxon>Neisseria</taxon>
    </lineage>
</organism>
<comment type="caution">
    <text evidence="1">The sequence shown here is derived from an EMBL/GenBank/DDBJ whole genome shotgun (WGS) entry which is preliminary data.</text>
</comment>
<sequence length="54" mass="6064">MSGENETRIREWVTAQIEALPADATETDLLLALFPPDWDTLGEPPERSEAHETL</sequence>